<dbReference type="FunFam" id="3.10.100.10:FF:000017">
    <property type="entry name" value="collectin-12 isoform X1"/>
    <property type="match status" value="1"/>
</dbReference>
<dbReference type="Pfam" id="PF00059">
    <property type="entry name" value="Lectin_C"/>
    <property type="match status" value="1"/>
</dbReference>
<evidence type="ECO:0000256" key="2">
    <source>
        <dbReference type="ARBA" id="ARBA00004606"/>
    </source>
</evidence>
<dbReference type="GO" id="GO:0016052">
    <property type="term" value="P:carbohydrate catabolic process"/>
    <property type="evidence" value="ECO:0007669"/>
    <property type="project" value="TreeGrafter"/>
</dbReference>
<dbReference type="InterPro" id="IPR046945">
    <property type="entry name" value="RHMD-like"/>
</dbReference>
<keyword evidence="5" id="KW-0479">Metal-binding</keyword>
<evidence type="ECO:0000256" key="1">
    <source>
        <dbReference type="ARBA" id="ARBA00001946"/>
    </source>
</evidence>
<dbReference type="InterPro" id="IPR013342">
    <property type="entry name" value="Mandelate_racemase_C"/>
</dbReference>
<keyword evidence="9" id="KW-0460">Magnesium</keyword>
<dbReference type="SMART" id="SM00922">
    <property type="entry name" value="MR_MLE"/>
    <property type="match status" value="1"/>
</dbReference>
<feature type="compositionally biased region" description="Low complexity" evidence="20">
    <location>
        <begin position="720"/>
        <end position="733"/>
    </location>
</feature>
<comment type="subunit">
    <text evidence="17">The extracellular domain forms a stable trimer. The extracellular domain interacts with fibrillar amyloid-beta peptide.</text>
</comment>
<dbReference type="InterPro" id="IPR016186">
    <property type="entry name" value="C-type_lectin-like/link_sf"/>
</dbReference>
<dbReference type="InParanoid" id="L5K2Y6"/>
<feature type="compositionally biased region" description="Pro residues" evidence="20">
    <location>
        <begin position="735"/>
        <end position="751"/>
    </location>
</feature>
<keyword evidence="6" id="KW-0430">Lectin</keyword>
<evidence type="ECO:0000256" key="13">
    <source>
        <dbReference type="ARBA" id="ARBA00023119"/>
    </source>
</evidence>
<dbReference type="GO" id="GO:0000287">
    <property type="term" value="F:magnesium ion binding"/>
    <property type="evidence" value="ECO:0007669"/>
    <property type="project" value="TreeGrafter"/>
</dbReference>
<dbReference type="PANTHER" id="PTHR13794:SF58">
    <property type="entry name" value="MITOCHONDRIAL ENOLASE SUPERFAMILY MEMBER 1"/>
    <property type="match status" value="1"/>
</dbReference>
<dbReference type="InterPro" id="IPR033989">
    <property type="entry name" value="CD209-like_CTLD"/>
</dbReference>
<dbReference type="InterPro" id="IPR029017">
    <property type="entry name" value="Enolase-like_N"/>
</dbReference>
<comment type="subcellular location">
    <subcellularLocation>
        <location evidence="2">Membrane</location>
        <topology evidence="2">Single-pass type II membrane protein</topology>
    </subcellularLocation>
</comment>
<keyword evidence="23" id="KW-1185">Reference proteome</keyword>
<evidence type="ECO:0000313" key="22">
    <source>
        <dbReference type="EMBL" id="ELK05717.1"/>
    </source>
</evidence>
<dbReference type="SUPFAM" id="SSF54826">
    <property type="entry name" value="Enolase N-terminal domain-like"/>
    <property type="match status" value="1"/>
</dbReference>
<feature type="domain" description="C-type lectin" evidence="21">
    <location>
        <begin position="833"/>
        <end position="950"/>
    </location>
</feature>
<dbReference type="CDD" id="cd03590">
    <property type="entry name" value="CLECT_DC-SIGN_like"/>
    <property type="match status" value="1"/>
</dbReference>
<evidence type="ECO:0000256" key="10">
    <source>
        <dbReference type="ARBA" id="ARBA00022968"/>
    </source>
</evidence>
<evidence type="ECO:0000256" key="9">
    <source>
        <dbReference type="ARBA" id="ARBA00022842"/>
    </source>
</evidence>
<evidence type="ECO:0000256" key="11">
    <source>
        <dbReference type="ARBA" id="ARBA00022989"/>
    </source>
</evidence>
<evidence type="ECO:0000256" key="16">
    <source>
        <dbReference type="ARBA" id="ARBA00023170"/>
    </source>
</evidence>
<evidence type="ECO:0000256" key="6">
    <source>
        <dbReference type="ARBA" id="ARBA00022734"/>
    </source>
</evidence>
<evidence type="ECO:0000256" key="17">
    <source>
        <dbReference type="ARBA" id="ARBA00064704"/>
    </source>
</evidence>
<evidence type="ECO:0000256" key="12">
    <source>
        <dbReference type="ARBA" id="ARBA00023054"/>
    </source>
</evidence>
<evidence type="ECO:0000256" key="15">
    <source>
        <dbReference type="ARBA" id="ARBA00023157"/>
    </source>
</evidence>
<dbReference type="Proteomes" id="UP000010552">
    <property type="component" value="Unassembled WGS sequence"/>
</dbReference>
<protein>
    <recommendedName>
        <fullName evidence="3">Collectin-12</fullName>
    </recommendedName>
    <alternativeName>
        <fullName evidence="18">Collectin placenta protein 1</fullName>
    </alternativeName>
</protein>
<organism evidence="22 23">
    <name type="scientific">Pteropus alecto</name>
    <name type="common">Black flying fox</name>
    <dbReference type="NCBI Taxonomy" id="9402"/>
    <lineage>
        <taxon>Eukaryota</taxon>
        <taxon>Metazoa</taxon>
        <taxon>Chordata</taxon>
        <taxon>Craniata</taxon>
        <taxon>Vertebrata</taxon>
        <taxon>Euteleostomi</taxon>
        <taxon>Mammalia</taxon>
        <taxon>Eutheria</taxon>
        <taxon>Laurasiatheria</taxon>
        <taxon>Chiroptera</taxon>
        <taxon>Yinpterochiroptera</taxon>
        <taxon>Pteropodoidea</taxon>
        <taxon>Pteropodidae</taxon>
        <taxon>Pteropodinae</taxon>
        <taxon>Pteropus</taxon>
    </lineage>
</organism>
<evidence type="ECO:0000256" key="19">
    <source>
        <dbReference type="SAM" id="Coils"/>
    </source>
</evidence>
<evidence type="ECO:0000313" key="23">
    <source>
        <dbReference type="Proteomes" id="UP000010552"/>
    </source>
</evidence>
<keyword evidence="14" id="KW-0472">Membrane</keyword>
<dbReference type="InterPro" id="IPR018378">
    <property type="entry name" value="C-type_lectin_CS"/>
</dbReference>
<dbReference type="GO" id="GO:0005581">
    <property type="term" value="C:collagen trimer"/>
    <property type="evidence" value="ECO:0007669"/>
    <property type="project" value="UniProtKB-KW"/>
</dbReference>
<sequence>MALLALKAAHFFCEILRVIRYVYKTNRGKSRLKVLVDTQDFLSNGSPGCAGLDLQTLERSPRPDRLLGDRARIGPKKAVVHLATAAILNAVWDLRAKQEGKGGHLKEKSMDLLAPGPQDAVICIDFRYITEVLTEEEAYAMQQGQRQADLTAKGLSLQMMNANQCWDVPEAVEWMSNLAEFKPLWIEEPTSPDDVLGHATISKALVPLGIGIATGEQVSNISLGATIEFLQAKALQFLQIDSCRLGSVNENLSVLPMAKKLENDFAEEEEVQSFGYKRFVVEKMDNVTGGMETSRQTYDDKLTAVESDLKKLGDQTGKKAISTNSELSTFRSDILDLRQQLREIMEKTSKNKDTLEKLQASGDALVDRQSQLKETLENNSFLITTVNKTLQAYNGYVTNLQQDTSVLQGNLQSQMYSHNVVIMNLNNLNLTQVQQRNLITNLQRSVDDTSQAIQRIKNDFQNLQQVFLQAKKDTDWLKEKVQSLQTLAANNTALAKANNDTLEDMNSQLSSFTGQMDNITTASQANEQNLKDLQDIHKDAENRTAIKFSQLEERFQLFETDIVNIISNISYTAHHLRTLTSNLNEVRTTCTDTLTKHTDDLTSLNNTLANIRLDSVSLRMQQDMMRSRLDTEVANLSVIMEEMKLVDSKHGQLIKNFTILQGPPGPRGPKGDRGQQGPPGPTGNKGQKGEKGEPGPPGPAGERGPIGPVGPPGERGSKGSKGSQGPKGSRGSPGKPGPQGPNGDPGPPGPPGKDGLPGPQGPPGFQGLQGTVGEPGVPGPRGLPGLPGVPGMPGPKGPPGPPGPSGAAVPLALQNEPTTAPEANGCPPHWKNFTDKCYYFSVKKEIFEDAKLFCEDKSSHLVFINTREEQQWIKKQMVGRDSHWIGLTDLEHESEWKWLDGTSPEYKNWKAGQPDNWGHGHGPGEDCAGLIYAGQWNDFQCEDINNFICEKDRETGVVERHLLGKGEDPNLAI</sequence>
<evidence type="ECO:0000256" key="7">
    <source>
        <dbReference type="ARBA" id="ARBA00022737"/>
    </source>
</evidence>
<dbReference type="GO" id="GO:0006955">
    <property type="term" value="P:immune response"/>
    <property type="evidence" value="ECO:0007669"/>
    <property type="project" value="UniProtKB-ARBA"/>
</dbReference>
<feature type="compositionally biased region" description="Low complexity" evidence="20">
    <location>
        <begin position="753"/>
        <end position="775"/>
    </location>
</feature>
<keyword evidence="4" id="KW-0812">Transmembrane</keyword>
<dbReference type="eggNOG" id="ENOG502QQKQ">
    <property type="taxonomic scope" value="Eukaryota"/>
</dbReference>
<comment type="cofactor">
    <cofactor evidence="1">
        <name>Mg(2+)</name>
        <dbReference type="ChEBI" id="CHEBI:18420"/>
    </cofactor>
</comment>
<dbReference type="Gene3D" id="3.30.390.10">
    <property type="entry name" value="Enolase-like, N-terminal domain"/>
    <property type="match status" value="1"/>
</dbReference>
<dbReference type="GO" id="GO:0016020">
    <property type="term" value="C:membrane"/>
    <property type="evidence" value="ECO:0007669"/>
    <property type="project" value="UniProtKB-SubCell"/>
</dbReference>
<dbReference type="PROSITE" id="PS00615">
    <property type="entry name" value="C_TYPE_LECTIN_1"/>
    <property type="match status" value="1"/>
</dbReference>
<name>L5K2Y6_PTEAL</name>
<keyword evidence="7" id="KW-0677">Repeat</keyword>
<feature type="region of interest" description="Disordered" evidence="20">
    <location>
        <begin position="658"/>
        <end position="811"/>
    </location>
</feature>
<feature type="coiled-coil region" evidence="19">
    <location>
        <begin position="327"/>
        <end position="358"/>
    </location>
</feature>
<dbReference type="GO" id="GO:0030246">
    <property type="term" value="F:carbohydrate binding"/>
    <property type="evidence" value="ECO:0007669"/>
    <property type="project" value="UniProtKB-KW"/>
</dbReference>
<dbReference type="EMBL" id="KB031041">
    <property type="protein sequence ID" value="ELK05717.1"/>
    <property type="molecule type" value="Genomic_DNA"/>
</dbReference>
<dbReference type="PROSITE" id="PS50041">
    <property type="entry name" value="C_TYPE_LECTIN_2"/>
    <property type="match status" value="1"/>
</dbReference>
<dbReference type="Gene3D" id="3.10.100.10">
    <property type="entry name" value="Mannose-Binding Protein A, subunit A"/>
    <property type="match status" value="1"/>
</dbReference>
<keyword evidence="13" id="KW-0176">Collagen</keyword>
<keyword evidence="10" id="KW-0735">Signal-anchor</keyword>
<evidence type="ECO:0000256" key="20">
    <source>
        <dbReference type="SAM" id="MobiDB-lite"/>
    </source>
</evidence>
<gene>
    <name evidence="22" type="ORF">PAL_GLEAN10023175</name>
</gene>
<dbReference type="GO" id="GO:0016836">
    <property type="term" value="F:hydro-lyase activity"/>
    <property type="evidence" value="ECO:0007669"/>
    <property type="project" value="TreeGrafter"/>
</dbReference>
<keyword evidence="12 19" id="KW-0175">Coiled coil</keyword>
<dbReference type="AlphaFoldDB" id="L5K2Y6"/>
<accession>L5K2Y6</accession>
<dbReference type="InterPro" id="IPR001304">
    <property type="entry name" value="C-type_lectin-like"/>
</dbReference>
<keyword evidence="8" id="KW-0106">Calcium</keyword>
<dbReference type="SUPFAM" id="SSF56436">
    <property type="entry name" value="C-type lectin-like"/>
    <property type="match status" value="1"/>
</dbReference>
<evidence type="ECO:0000256" key="3">
    <source>
        <dbReference type="ARBA" id="ARBA00017460"/>
    </source>
</evidence>
<keyword evidence="15" id="KW-1015">Disulfide bond</keyword>
<evidence type="ECO:0000259" key="21">
    <source>
        <dbReference type="PROSITE" id="PS50041"/>
    </source>
</evidence>
<feature type="coiled-coil region" evidence="19">
    <location>
        <begin position="439"/>
        <end position="473"/>
    </location>
</feature>
<dbReference type="FunCoup" id="L5K2Y6">
    <property type="interactions" value="320"/>
</dbReference>
<keyword evidence="16" id="KW-0675">Receptor</keyword>
<dbReference type="InterPro" id="IPR058762">
    <property type="entry name" value="COLEC12_dom"/>
</dbReference>
<evidence type="ECO:0000256" key="4">
    <source>
        <dbReference type="ARBA" id="ARBA00022692"/>
    </source>
</evidence>
<evidence type="ECO:0000256" key="5">
    <source>
        <dbReference type="ARBA" id="ARBA00022723"/>
    </source>
</evidence>
<evidence type="ECO:0000256" key="14">
    <source>
        <dbReference type="ARBA" id="ARBA00023136"/>
    </source>
</evidence>
<keyword evidence="11" id="KW-1133">Transmembrane helix</keyword>
<dbReference type="InterPro" id="IPR036849">
    <property type="entry name" value="Enolase-like_C_sf"/>
</dbReference>
<dbReference type="InterPro" id="IPR016187">
    <property type="entry name" value="CTDL_fold"/>
</dbReference>
<dbReference type="InterPro" id="IPR029065">
    <property type="entry name" value="Enolase_C-like"/>
</dbReference>
<dbReference type="PANTHER" id="PTHR13794">
    <property type="entry name" value="ENOLASE SUPERFAMILY, MANDELATE RACEMASE"/>
    <property type="match status" value="1"/>
</dbReference>
<dbReference type="InterPro" id="IPR008160">
    <property type="entry name" value="Collagen"/>
</dbReference>
<dbReference type="Gene3D" id="3.20.20.120">
    <property type="entry name" value="Enolase-like C-terminal domain"/>
    <property type="match status" value="1"/>
</dbReference>
<proteinExistence type="predicted"/>
<evidence type="ECO:0000256" key="8">
    <source>
        <dbReference type="ARBA" id="ARBA00022837"/>
    </source>
</evidence>
<reference evidence="23" key="1">
    <citation type="journal article" date="2013" name="Science">
        <title>Comparative analysis of bat genomes provides insight into the evolution of flight and immunity.</title>
        <authorList>
            <person name="Zhang G."/>
            <person name="Cowled C."/>
            <person name="Shi Z."/>
            <person name="Huang Z."/>
            <person name="Bishop-Lilly K.A."/>
            <person name="Fang X."/>
            <person name="Wynne J.W."/>
            <person name="Xiong Z."/>
            <person name="Baker M.L."/>
            <person name="Zhao W."/>
            <person name="Tachedjian M."/>
            <person name="Zhu Y."/>
            <person name="Zhou P."/>
            <person name="Jiang X."/>
            <person name="Ng J."/>
            <person name="Yang L."/>
            <person name="Wu L."/>
            <person name="Xiao J."/>
            <person name="Feng Y."/>
            <person name="Chen Y."/>
            <person name="Sun X."/>
            <person name="Zhang Y."/>
            <person name="Marsh G.A."/>
            <person name="Crameri G."/>
            <person name="Broder C.C."/>
            <person name="Frey K.G."/>
            <person name="Wang L.F."/>
            <person name="Wang J."/>
        </authorList>
    </citation>
    <scope>NUCLEOTIDE SEQUENCE [LARGE SCALE GENOMIC DNA]</scope>
</reference>
<dbReference type="Pfam" id="PF26004">
    <property type="entry name" value="COLEC12"/>
    <property type="match status" value="1"/>
</dbReference>
<feature type="compositionally biased region" description="Pro residues" evidence="20">
    <location>
        <begin position="790"/>
        <end position="804"/>
    </location>
</feature>
<dbReference type="SMART" id="SM00034">
    <property type="entry name" value="CLECT"/>
    <property type="match status" value="1"/>
</dbReference>
<dbReference type="Pfam" id="PF01391">
    <property type="entry name" value="Collagen"/>
    <property type="match status" value="2"/>
</dbReference>
<evidence type="ECO:0000256" key="18">
    <source>
        <dbReference type="ARBA" id="ARBA00081384"/>
    </source>
</evidence>
<dbReference type="Pfam" id="PF13378">
    <property type="entry name" value="MR_MLE_C"/>
    <property type="match status" value="1"/>
</dbReference>
<dbReference type="SUPFAM" id="SSF51604">
    <property type="entry name" value="Enolase C-terminal domain-like"/>
    <property type="match status" value="1"/>
</dbReference>